<reference evidence="11" key="1">
    <citation type="submission" date="2017-01" db="EMBL/GenBank/DDBJ databases">
        <authorList>
            <person name="Varghese N."/>
            <person name="Submissions S."/>
        </authorList>
    </citation>
    <scope>NUCLEOTIDE SEQUENCE [LARGE SCALE GENOMIC DNA]</scope>
    <source>
        <strain evidence="11">3bp</strain>
    </source>
</reference>
<feature type="transmembrane region" description="Helical" evidence="8">
    <location>
        <begin position="212"/>
        <end position="229"/>
    </location>
</feature>
<comment type="subcellular location">
    <subcellularLocation>
        <location evidence="1">Cell membrane</location>
        <topology evidence="1">Multi-pass membrane protein</topology>
    </subcellularLocation>
</comment>
<dbReference type="GO" id="GO:0005886">
    <property type="term" value="C:plasma membrane"/>
    <property type="evidence" value="ECO:0007669"/>
    <property type="project" value="UniProtKB-SubCell"/>
</dbReference>
<comment type="similarity">
    <text evidence="2">Belongs to the resistance-nodulation-cell division (RND) (TC 2.A.6) family. MmpL subfamily.</text>
</comment>
<protein>
    <submittedName>
        <fullName evidence="10">Putative drug exporter of the RND superfamily</fullName>
    </submittedName>
</protein>
<feature type="compositionally biased region" description="Low complexity" evidence="7">
    <location>
        <begin position="761"/>
        <end position="777"/>
    </location>
</feature>
<feature type="transmembrane region" description="Helical" evidence="8">
    <location>
        <begin position="718"/>
        <end position="740"/>
    </location>
</feature>
<feature type="transmembrane region" description="Helical" evidence="8">
    <location>
        <begin position="643"/>
        <end position="663"/>
    </location>
</feature>
<evidence type="ECO:0000256" key="3">
    <source>
        <dbReference type="ARBA" id="ARBA00022475"/>
    </source>
</evidence>
<dbReference type="Gene3D" id="1.20.1640.10">
    <property type="entry name" value="Multidrug efflux transporter AcrB transmembrane domain"/>
    <property type="match status" value="2"/>
</dbReference>
<accession>A0A1N6TJ07</accession>
<feature type="transmembrane region" description="Helical" evidence="8">
    <location>
        <begin position="610"/>
        <end position="631"/>
    </location>
</feature>
<evidence type="ECO:0000256" key="4">
    <source>
        <dbReference type="ARBA" id="ARBA00022692"/>
    </source>
</evidence>
<feature type="transmembrane region" description="Helical" evidence="8">
    <location>
        <begin position="584"/>
        <end position="603"/>
    </location>
</feature>
<evidence type="ECO:0000259" key="9">
    <source>
        <dbReference type="Pfam" id="PF03176"/>
    </source>
</evidence>
<feature type="transmembrane region" description="Helical" evidence="8">
    <location>
        <begin position="236"/>
        <end position="259"/>
    </location>
</feature>
<sequence length="792" mass="80618">MAPFLSMLSNRTGGFLRGLIIVAVIGLWMAIGALGGQAQGRLSSVQTNDAAAFLPASAESTRAAEVAQEFTDSETLPALVVATTGDGSALTPDDLTALDAYAQAVPAAPLEGTSGDEPATVGDVSIADPVLVPSEDGEAALVVVSLDASVASDRIGADESSVSELAVGALRDLAAADAADGGLAGTSLDVWVTGPAGFVADLVTAFGGIDTVLLLVALGAVLVILAVVYRSPILPFIVILTAVLALTLAGLVVYELAAADVLTLNGQSQGILSILVVGAAVDYSLLVVARYREELRLVRSTATALRRAVRASVEPIAASAGTVIAGLLCLLLSDLSSNRSLGPVAAIGIAAAFVAALTLLPALLLVAGQRSRALFWPRMPRYDADHAAHEAAVAQASPENENSVSIDGHGVWSRVASFVGRHDRRVWIVTALVLAACAAFVPTLDAEGTGDSEVFLADVDSVAGEEALTAHFEGVSAQPATVIAPEADLDAVVTAAESTDGVAAATPVTDQPAVAPGAPAQGDPLVVDGQVRVDVTTEAPSDSQEAVETVSALREAVHEVSPEAVVGGAAAERLDTQLAGQRDLRVIVPVVLVVILLILILLLRSVLAPVLLMLANVLSFGAALGVAAIVFNHVLDFPGADPAVPLYAFCFLVALGVDYSIFLMTRVREESLRVGTRRGVLRGLAVTGSVITSAGVVLAATFAALGIIPLLFLAQLAFIVAFGVLVDTLVVRSLLVPALVHDVGRRAWWPSALGRLDRGPAEPAQPAGSGSAGQSASTRAIASDSDGVTESS</sequence>
<evidence type="ECO:0000256" key="8">
    <source>
        <dbReference type="SAM" id="Phobius"/>
    </source>
</evidence>
<evidence type="ECO:0000313" key="10">
    <source>
        <dbReference type="EMBL" id="SIQ53251.1"/>
    </source>
</evidence>
<feature type="transmembrane region" description="Helical" evidence="8">
    <location>
        <begin position="684"/>
        <end position="712"/>
    </location>
</feature>
<evidence type="ECO:0000313" key="11">
    <source>
        <dbReference type="Proteomes" id="UP000186235"/>
    </source>
</evidence>
<evidence type="ECO:0000256" key="1">
    <source>
        <dbReference type="ARBA" id="ARBA00004651"/>
    </source>
</evidence>
<feature type="region of interest" description="Disordered" evidence="7">
    <location>
        <begin position="759"/>
        <end position="792"/>
    </location>
</feature>
<keyword evidence="5 8" id="KW-1133">Transmembrane helix</keyword>
<feature type="transmembrane region" description="Helical" evidence="8">
    <location>
        <begin position="426"/>
        <end position="444"/>
    </location>
</feature>
<dbReference type="EMBL" id="FTMI01000005">
    <property type="protein sequence ID" value="SIQ53251.1"/>
    <property type="molecule type" value="Genomic_DNA"/>
</dbReference>
<feature type="transmembrane region" description="Helical" evidence="8">
    <location>
        <begin position="312"/>
        <end position="333"/>
    </location>
</feature>
<evidence type="ECO:0000256" key="7">
    <source>
        <dbReference type="SAM" id="MobiDB-lite"/>
    </source>
</evidence>
<feature type="transmembrane region" description="Helical" evidence="8">
    <location>
        <begin position="15"/>
        <end position="36"/>
    </location>
</feature>
<evidence type="ECO:0000256" key="5">
    <source>
        <dbReference type="ARBA" id="ARBA00022989"/>
    </source>
</evidence>
<proteinExistence type="inferred from homology"/>
<evidence type="ECO:0000256" key="6">
    <source>
        <dbReference type="ARBA" id="ARBA00023136"/>
    </source>
</evidence>
<gene>
    <name evidence="10" type="ORF">SAMN05518682_2763</name>
</gene>
<dbReference type="Proteomes" id="UP000186235">
    <property type="component" value="Unassembled WGS sequence"/>
</dbReference>
<dbReference type="PANTHER" id="PTHR33406:SF6">
    <property type="entry name" value="MEMBRANE PROTEIN YDGH-RELATED"/>
    <property type="match status" value="1"/>
</dbReference>
<feature type="domain" description="Membrane transport protein MMPL" evidence="9">
    <location>
        <begin position="464"/>
        <end position="760"/>
    </location>
</feature>
<evidence type="ECO:0000256" key="2">
    <source>
        <dbReference type="ARBA" id="ARBA00010157"/>
    </source>
</evidence>
<feature type="domain" description="Membrane transport protein MMPL" evidence="9">
    <location>
        <begin position="53"/>
        <end position="379"/>
    </location>
</feature>
<name>A0A1N6TJ07_9MICO</name>
<feature type="transmembrane region" description="Helical" evidence="8">
    <location>
        <begin position="345"/>
        <end position="368"/>
    </location>
</feature>
<feature type="transmembrane region" description="Helical" evidence="8">
    <location>
        <begin position="271"/>
        <end position="291"/>
    </location>
</feature>
<dbReference type="InterPro" id="IPR004869">
    <property type="entry name" value="MMPL_dom"/>
</dbReference>
<dbReference type="Pfam" id="PF03176">
    <property type="entry name" value="MMPL"/>
    <property type="match status" value="2"/>
</dbReference>
<keyword evidence="4 8" id="KW-0812">Transmembrane</keyword>
<keyword evidence="11" id="KW-1185">Reference proteome</keyword>
<keyword evidence="3" id="KW-1003">Cell membrane</keyword>
<keyword evidence="6 8" id="KW-0472">Membrane</keyword>
<dbReference type="AlphaFoldDB" id="A0A1N6TJ07"/>
<dbReference type="InterPro" id="IPR050545">
    <property type="entry name" value="Mycobact_MmpL"/>
</dbReference>
<dbReference type="SUPFAM" id="SSF82866">
    <property type="entry name" value="Multidrug efflux transporter AcrB transmembrane domain"/>
    <property type="match status" value="2"/>
</dbReference>
<dbReference type="PANTHER" id="PTHR33406">
    <property type="entry name" value="MEMBRANE PROTEIN MJ1562-RELATED"/>
    <property type="match status" value="1"/>
</dbReference>
<organism evidence="10 11">
    <name type="scientific">Cellulosimicrobium aquatile</name>
    <dbReference type="NCBI Taxonomy" id="1612203"/>
    <lineage>
        <taxon>Bacteria</taxon>
        <taxon>Bacillati</taxon>
        <taxon>Actinomycetota</taxon>
        <taxon>Actinomycetes</taxon>
        <taxon>Micrococcales</taxon>
        <taxon>Promicromonosporaceae</taxon>
        <taxon>Cellulosimicrobium</taxon>
    </lineage>
</organism>